<reference evidence="1 2" key="1">
    <citation type="submission" date="2013-01" db="EMBL/GenBank/DDBJ databases">
        <authorList>
            <person name="Harkins D.M."/>
            <person name="Durkin A.S."/>
            <person name="Brinkac L.M."/>
            <person name="Haft D.H."/>
            <person name="Selengut J.D."/>
            <person name="Sanka R."/>
            <person name="DePew J."/>
            <person name="Purushe J."/>
            <person name="Matthias M.A."/>
            <person name="Vinetz J.M."/>
            <person name="Sutton G.G."/>
            <person name="Nierman W.C."/>
            <person name="Fouts D.E."/>
        </authorList>
    </citation>
    <scope>NUCLEOTIDE SEQUENCE [LARGE SCALE GENOMIC DNA]</scope>
    <source>
        <strain evidence="1 2">CBC1416</strain>
    </source>
</reference>
<comment type="caution">
    <text evidence="1">The sequence shown here is derived from an EMBL/GenBank/DDBJ whole genome shotgun (WGS) entry which is preliminary data.</text>
</comment>
<name>M6VRN5_9LEPT</name>
<evidence type="ECO:0000313" key="2">
    <source>
        <dbReference type="Proteomes" id="UP000012149"/>
    </source>
</evidence>
<dbReference type="EMBL" id="AKWE02000107">
    <property type="protein sequence ID" value="EMO57771.1"/>
    <property type="molecule type" value="Genomic_DNA"/>
</dbReference>
<sequence length="59" mass="7027">MYGSFQIVHGFFQVQGFSSNKQRDRKKIKKQIPMFPTRFLRSTLGTFIFKMRIFSCSKT</sequence>
<organism evidence="1 2">
    <name type="scientific">Leptospira santarosai str. CBC1416</name>
    <dbReference type="NCBI Taxonomy" id="1193059"/>
    <lineage>
        <taxon>Bacteria</taxon>
        <taxon>Pseudomonadati</taxon>
        <taxon>Spirochaetota</taxon>
        <taxon>Spirochaetia</taxon>
        <taxon>Leptospirales</taxon>
        <taxon>Leptospiraceae</taxon>
        <taxon>Leptospira</taxon>
    </lineage>
</organism>
<dbReference type="Proteomes" id="UP000012149">
    <property type="component" value="Unassembled WGS sequence"/>
</dbReference>
<dbReference type="AlphaFoldDB" id="M6VRN5"/>
<accession>M6VRN5</accession>
<protein>
    <submittedName>
        <fullName evidence="1">Uncharacterized protein</fullName>
    </submittedName>
</protein>
<proteinExistence type="predicted"/>
<gene>
    <name evidence="1" type="ORF">LEP1GSC161_1925</name>
</gene>
<evidence type="ECO:0000313" key="1">
    <source>
        <dbReference type="EMBL" id="EMO57771.1"/>
    </source>
</evidence>